<name>A0A7S0AKF9_9DINO</name>
<evidence type="ECO:0000256" key="1">
    <source>
        <dbReference type="SAM" id="MobiDB-lite"/>
    </source>
</evidence>
<dbReference type="Gene3D" id="1.25.10.10">
    <property type="entry name" value="Leucine-rich Repeat Variant"/>
    <property type="match status" value="2"/>
</dbReference>
<protein>
    <submittedName>
        <fullName evidence="2">Uncharacterized protein</fullName>
    </submittedName>
</protein>
<reference evidence="2" key="1">
    <citation type="submission" date="2021-01" db="EMBL/GenBank/DDBJ databases">
        <authorList>
            <person name="Corre E."/>
            <person name="Pelletier E."/>
            <person name="Niang G."/>
            <person name="Scheremetjew M."/>
            <person name="Finn R."/>
            <person name="Kale V."/>
            <person name="Holt S."/>
            <person name="Cochrane G."/>
            <person name="Meng A."/>
            <person name="Brown T."/>
            <person name="Cohen L."/>
        </authorList>
    </citation>
    <scope>NUCLEOTIDE SEQUENCE</scope>
    <source>
        <strain evidence="2">Pbaha01</strain>
    </source>
</reference>
<evidence type="ECO:0000313" key="2">
    <source>
        <dbReference type="EMBL" id="CAD8366181.1"/>
    </source>
</evidence>
<dbReference type="InterPro" id="IPR011989">
    <property type="entry name" value="ARM-like"/>
</dbReference>
<feature type="region of interest" description="Disordered" evidence="1">
    <location>
        <begin position="495"/>
        <end position="529"/>
    </location>
</feature>
<dbReference type="SUPFAM" id="SSF48371">
    <property type="entry name" value="ARM repeat"/>
    <property type="match status" value="2"/>
</dbReference>
<organism evidence="2">
    <name type="scientific">Pyrodinium bahamense</name>
    <dbReference type="NCBI Taxonomy" id="73915"/>
    <lineage>
        <taxon>Eukaryota</taxon>
        <taxon>Sar</taxon>
        <taxon>Alveolata</taxon>
        <taxon>Dinophyceae</taxon>
        <taxon>Gonyaulacales</taxon>
        <taxon>Pyrocystaceae</taxon>
        <taxon>Pyrodinium</taxon>
    </lineage>
</organism>
<dbReference type="AlphaFoldDB" id="A0A7S0AKF9"/>
<proteinExistence type="predicted"/>
<sequence length="529" mass="53273">MGADGEDLARACAYAMTTLVDGSSAQAQALRQAGAAEALARLSLKGHGGLDEEAAVWALGQLNGLGAVLEAMARAPSSGAVLRGGVEAIAELAWHCSAPGEVTRLPQVLGALVALLGQADMPVSRPHCIVAIGSAACGLAPHAEPGRLPELDRAVTVLLETLRSEPPEDMDAAEMAVEALGRLALIAPAWREGLKNCGAVGALALQIDGGHGSKGLSRYCFWAAGAVLGLPFVVHELRLHLKSAETVDMALCTIAEILDDDLDSEFALKRVEGCSEAAVPSVLALVAEAMQAHSSDSEVQRHGCQCAGLLAALVPPAAAPQEAVAAVLNAARRHCSTFLVVQQACAALRAFLGPRRRLPTATANGAATAASQEGLEALAALLRQEDAGAIAERCIADFAGSGDPETLEHAAVVLAALSGVGATLSALAEAGPGQVWTAGVKALFEFGRLQPTVLCRAAEDMASAVAAMLAESPEDDALRQSAALLLGLCGVELPGSEPGGGPQQQAGEPATAGAIGTGAPAATPAIGGG</sequence>
<feature type="compositionally biased region" description="Low complexity" evidence="1">
    <location>
        <begin position="503"/>
        <end position="529"/>
    </location>
</feature>
<accession>A0A7S0AKF9</accession>
<dbReference type="EMBL" id="HBEG01029110">
    <property type="protein sequence ID" value="CAD8366181.1"/>
    <property type="molecule type" value="Transcribed_RNA"/>
</dbReference>
<dbReference type="InterPro" id="IPR016024">
    <property type="entry name" value="ARM-type_fold"/>
</dbReference>
<gene>
    <name evidence="2" type="ORF">PBAH0796_LOCUS17769</name>
</gene>